<dbReference type="STRING" id="1095629.A0A0C9WS14"/>
<organism evidence="1 2">
    <name type="scientific">Laccaria amethystina LaAM-08-1</name>
    <dbReference type="NCBI Taxonomy" id="1095629"/>
    <lineage>
        <taxon>Eukaryota</taxon>
        <taxon>Fungi</taxon>
        <taxon>Dikarya</taxon>
        <taxon>Basidiomycota</taxon>
        <taxon>Agaricomycotina</taxon>
        <taxon>Agaricomycetes</taxon>
        <taxon>Agaricomycetidae</taxon>
        <taxon>Agaricales</taxon>
        <taxon>Agaricineae</taxon>
        <taxon>Hydnangiaceae</taxon>
        <taxon>Laccaria</taxon>
    </lineage>
</organism>
<gene>
    <name evidence="1" type="ORF">K443DRAFT_110551</name>
</gene>
<dbReference type="AlphaFoldDB" id="A0A0C9WS14"/>
<dbReference type="EMBL" id="KN838797">
    <property type="protein sequence ID" value="KIJ94360.1"/>
    <property type="molecule type" value="Genomic_DNA"/>
</dbReference>
<protein>
    <submittedName>
        <fullName evidence="1">Uncharacterized protein</fullName>
    </submittedName>
</protein>
<evidence type="ECO:0000313" key="2">
    <source>
        <dbReference type="Proteomes" id="UP000054477"/>
    </source>
</evidence>
<evidence type="ECO:0000313" key="1">
    <source>
        <dbReference type="EMBL" id="KIJ94360.1"/>
    </source>
</evidence>
<name>A0A0C9WS14_9AGAR</name>
<proteinExistence type="predicted"/>
<feature type="non-terminal residue" evidence="1">
    <location>
        <position position="138"/>
    </location>
</feature>
<reference evidence="1 2" key="1">
    <citation type="submission" date="2014-04" db="EMBL/GenBank/DDBJ databases">
        <authorList>
            <consortium name="DOE Joint Genome Institute"/>
            <person name="Kuo A."/>
            <person name="Kohler A."/>
            <person name="Nagy L.G."/>
            <person name="Floudas D."/>
            <person name="Copeland A."/>
            <person name="Barry K.W."/>
            <person name="Cichocki N."/>
            <person name="Veneault-Fourrey C."/>
            <person name="LaButti K."/>
            <person name="Lindquist E.A."/>
            <person name="Lipzen A."/>
            <person name="Lundell T."/>
            <person name="Morin E."/>
            <person name="Murat C."/>
            <person name="Sun H."/>
            <person name="Tunlid A."/>
            <person name="Henrissat B."/>
            <person name="Grigoriev I.V."/>
            <person name="Hibbett D.S."/>
            <person name="Martin F."/>
            <person name="Nordberg H.P."/>
            <person name="Cantor M.N."/>
            <person name="Hua S.X."/>
        </authorList>
    </citation>
    <scope>NUCLEOTIDE SEQUENCE [LARGE SCALE GENOMIC DNA]</scope>
    <source>
        <strain evidence="1 2">LaAM-08-1</strain>
    </source>
</reference>
<dbReference type="HOGENOM" id="CLU_135790_0_0_1"/>
<reference evidence="2" key="2">
    <citation type="submission" date="2015-01" db="EMBL/GenBank/DDBJ databases">
        <title>Evolutionary Origins and Diversification of the Mycorrhizal Mutualists.</title>
        <authorList>
            <consortium name="DOE Joint Genome Institute"/>
            <consortium name="Mycorrhizal Genomics Consortium"/>
            <person name="Kohler A."/>
            <person name="Kuo A."/>
            <person name="Nagy L.G."/>
            <person name="Floudas D."/>
            <person name="Copeland A."/>
            <person name="Barry K.W."/>
            <person name="Cichocki N."/>
            <person name="Veneault-Fourrey C."/>
            <person name="LaButti K."/>
            <person name="Lindquist E.A."/>
            <person name="Lipzen A."/>
            <person name="Lundell T."/>
            <person name="Morin E."/>
            <person name="Murat C."/>
            <person name="Riley R."/>
            <person name="Ohm R."/>
            <person name="Sun H."/>
            <person name="Tunlid A."/>
            <person name="Henrissat B."/>
            <person name="Grigoriev I.V."/>
            <person name="Hibbett D.S."/>
            <person name="Martin F."/>
        </authorList>
    </citation>
    <scope>NUCLEOTIDE SEQUENCE [LARGE SCALE GENOMIC DNA]</scope>
    <source>
        <strain evidence="2">LaAM-08-1</strain>
    </source>
</reference>
<sequence length="138" mass="15705">LVEDFGLVGVETLTVEVCIPLPLNPTSMINLTRTIDRATGYVYVPPRSSKAPTPPCTINDIAGPPSIHANMYALFSSTAEEMKGLRNDVRYVQEQWIDKKEEWDAFERREWRKEGEADVREGASASNRRFFWLVSRSL</sequence>
<dbReference type="OrthoDB" id="5839at2759"/>
<accession>A0A0C9WS14</accession>
<keyword evidence="2" id="KW-1185">Reference proteome</keyword>
<dbReference type="Proteomes" id="UP000054477">
    <property type="component" value="Unassembled WGS sequence"/>
</dbReference>